<dbReference type="InterPro" id="IPR014748">
    <property type="entry name" value="Enoyl-CoA_hydra_C"/>
</dbReference>
<proteinExistence type="inferred from homology"/>
<evidence type="ECO:0000256" key="3">
    <source>
        <dbReference type="ARBA" id="ARBA00022946"/>
    </source>
</evidence>
<accession>A0A540VQS3</accession>
<name>A0A540VQS3_9GAMM</name>
<keyword evidence="3" id="KW-0809">Transit peptide</keyword>
<gene>
    <name evidence="7" type="ORF">FKY71_10275</name>
</gene>
<dbReference type="GO" id="GO:0006631">
    <property type="term" value="P:fatty acid metabolic process"/>
    <property type="evidence" value="ECO:0007669"/>
    <property type="project" value="UniProtKB-KW"/>
</dbReference>
<dbReference type="InterPro" id="IPR052377">
    <property type="entry name" value="Mitochondrial_ECH-domain"/>
</dbReference>
<dbReference type="SUPFAM" id="SSF52096">
    <property type="entry name" value="ClpP/crotonase"/>
    <property type="match status" value="1"/>
</dbReference>
<dbReference type="Pfam" id="PF00378">
    <property type="entry name" value="ECH_1"/>
    <property type="match status" value="1"/>
</dbReference>
<dbReference type="EMBL" id="VIFK01000091">
    <property type="protein sequence ID" value="TQE99114.1"/>
    <property type="molecule type" value="Genomic_DNA"/>
</dbReference>
<evidence type="ECO:0000313" key="8">
    <source>
        <dbReference type="Proteomes" id="UP000315400"/>
    </source>
</evidence>
<keyword evidence="2" id="KW-0276">Fatty acid metabolism</keyword>
<evidence type="ECO:0000256" key="1">
    <source>
        <dbReference type="ARBA" id="ARBA00005254"/>
    </source>
</evidence>
<dbReference type="Proteomes" id="UP000315400">
    <property type="component" value="Unassembled WGS sequence"/>
</dbReference>
<dbReference type="NCBIfam" id="NF006008">
    <property type="entry name" value="PRK08139.1"/>
    <property type="match status" value="1"/>
</dbReference>
<evidence type="ECO:0000256" key="6">
    <source>
        <dbReference type="ARBA" id="ARBA00040545"/>
    </source>
</evidence>
<dbReference type="CDD" id="cd06558">
    <property type="entry name" value="crotonase-like"/>
    <property type="match status" value="1"/>
</dbReference>
<evidence type="ECO:0000256" key="5">
    <source>
        <dbReference type="ARBA" id="ARBA00037410"/>
    </source>
</evidence>
<comment type="similarity">
    <text evidence="1">Belongs to the enoyl-CoA hydratase/isomerase family.</text>
</comment>
<dbReference type="STRING" id="1260251.SPISAL_05065"/>
<evidence type="ECO:0000256" key="4">
    <source>
        <dbReference type="ARBA" id="ARBA00023098"/>
    </source>
</evidence>
<comment type="caution">
    <text evidence="7">The sequence shown here is derived from an EMBL/GenBank/DDBJ whole genome shotgun (WGS) entry which is preliminary data.</text>
</comment>
<comment type="function">
    <text evidence="5">May play a role in fatty acid biosynthesis and insulin sensitivity.</text>
</comment>
<evidence type="ECO:0000256" key="2">
    <source>
        <dbReference type="ARBA" id="ARBA00022832"/>
    </source>
</evidence>
<dbReference type="Gene3D" id="1.10.12.10">
    <property type="entry name" value="Lyase 2-enoyl-coa Hydratase, Chain A, domain 2"/>
    <property type="match status" value="1"/>
</dbReference>
<protein>
    <recommendedName>
        <fullName evidence="6">Enoyl-CoA hydratase domain-containing protein 3, mitochondrial</fullName>
    </recommendedName>
</protein>
<organism evidence="7 8">
    <name type="scientific">Spiribacter salinus</name>
    <dbReference type="NCBI Taxonomy" id="1335746"/>
    <lineage>
        <taxon>Bacteria</taxon>
        <taxon>Pseudomonadati</taxon>
        <taxon>Pseudomonadota</taxon>
        <taxon>Gammaproteobacteria</taxon>
        <taxon>Chromatiales</taxon>
        <taxon>Ectothiorhodospiraceae</taxon>
        <taxon>Spiribacter</taxon>
    </lineage>
</organism>
<dbReference type="PANTHER" id="PTHR43602:SF1">
    <property type="entry name" value="ENOYL-COA HYDRATASE DOMAIN-CONTAINING PROTEIN 3, MITOCHONDRIAL"/>
    <property type="match status" value="1"/>
</dbReference>
<evidence type="ECO:0000313" key="7">
    <source>
        <dbReference type="EMBL" id="TQE99114.1"/>
    </source>
</evidence>
<sequence length="272" mass="29164">MASQNAPETESILHRAPIESGVLRLTLNDSARRNALSDDMLDVLSKALADAQSDPLVRVIVLAATGPAFCAGHDLKEITRARQSDDRGRAFFTSTLERCSAMMQAIVNHPKPVIAEVAGVATAAGCQLVASCDLAYASPQARLAVPGVNIGLFCSTPMVALSRNVGRKAAMEMLLTGELIDAERAVEIGLVNRVIDEDALTEHTMGMARQIAGKSSMTLATGKKAFYHQQELPLDEAYAYTAAVMVDNLLKKDAEEGIGAFIEKRPPQWSDQ</sequence>
<keyword evidence="7" id="KW-0456">Lyase</keyword>
<reference evidence="7 8" key="1">
    <citation type="submission" date="2019-06" db="EMBL/GenBank/DDBJ databases">
        <title>Metagenome assembled Genome of Spiribacter salinus SL48-SHIP from the microbial mat of Salt Lake 48 (Novosibirsk region, Russia).</title>
        <authorList>
            <person name="Shipova A."/>
            <person name="Rozanov A.S."/>
            <person name="Bryanskaya A.V."/>
            <person name="Peltek S.E."/>
        </authorList>
    </citation>
    <scope>NUCLEOTIDE SEQUENCE [LARGE SCALE GENOMIC DNA]</scope>
    <source>
        <strain evidence="7">SL48-SHIP-2</strain>
    </source>
</reference>
<dbReference type="GO" id="GO:0016836">
    <property type="term" value="F:hydro-lyase activity"/>
    <property type="evidence" value="ECO:0007669"/>
    <property type="project" value="TreeGrafter"/>
</dbReference>
<dbReference type="AlphaFoldDB" id="A0A540VQS3"/>
<dbReference type="InterPro" id="IPR029045">
    <property type="entry name" value="ClpP/crotonase-like_dom_sf"/>
</dbReference>
<dbReference type="Gene3D" id="3.90.226.10">
    <property type="entry name" value="2-enoyl-CoA Hydratase, Chain A, domain 1"/>
    <property type="match status" value="1"/>
</dbReference>
<dbReference type="InterPro" id="IPR001753">
    <property type="entry name" value="Enoyl-CoA_hydra/iso"/>
</dbReference>
<keyword evidence="4" id="KW-0443">Lipid metabolism</keyword>
<dbReference type="PANTHER" id="PTHR43602">
    <property type="match status" value="1"/>
</dbReference>